<dbReference type="RefSeq" id="WP_117298306.1">
    <property type="nucleotide sequence ID" value="NZ_QVQT02000002.1"/>
</dbReference>
<evidence type="ECO:0000256" key="1">
    <source>
        <dbReference type="SAM" id="Phobius"/>
    </source>
</evidence>
<name>A0A372IRJ5_9BACT</name>
<feature type="transmembrane region" description="Helical" evidence="1">
    <location>
        <begin position="30"/>
        <end position="48"/>
    </location>
</feature>
<evidence type="ECO:0000313" key="3">
    <source>
        <dbReference type="Proteomes" id="UP000264702"/>
    </source>
</evidence>
<keyword evidence="1" id="KW-1133">Transmembrane helix</keyword>
<dbReference type="Proteomes" id="UP000264702">
    <property type="component" value="Unassembled WGS sequence"/>
</dbReference>
<feature type="transmembrane region" description="Helical" evidence="1">
    <location>
        <begin position="83"/>
        <end position="102"/>
    </location>
</feature>
<dbReference type="OrthoDB" id="5998965at2"/>
<dbReference type="AlphaFoldDB" id="A0A372IRJ5"/>
<protein>
    <submittedName>
        <fullName evidence="2">Uncharacterized protein</fullName>
    </submittedName>
</protein>
<sequence length="149" mass="16770">MDRNDARDRRIAGNASSTAVPLWRLYTLRVCYLILAGGLGLYIWPSVIHHTASFAISLGIRFSLLAGLGATALLGLRYPVKMIPLLLFELTWKAIYLIAFALPLWRAHQITDAVAADITAVLMVVVFVPLIPWSYVWREYGASRGERWR</sequence>
<keyword evidence="3" id="KW-1185">Reference proteome</keyword>
<comment type="caution">
    <text evidence="2">The sequence shown here is derived from an EMBL/GenBank/DDBJ whole genome shotgun (WGS) entry which is preliminary data.</text>
</comment>
<reference evidence="2 3" key="1">
    <citation type="submission" date="2018-08" db="EMBL/GenBank/DDBJ databases">
        <title>Acidipila sp. 4G-K13, an acidobacterium isolated from forest soil.</title>
        <authorList>
            <person name="Gao Z.-H."/>
            <person name="Qiu L.-H."/>
        </authorList>
    </citation>
    <scope>NUCLEOTIDE SEQUENCE [LARGE SCALE GENOMIC DNA]</scope>
    <source>
        <strain evidence="2 3">4G-K13</strain>
    </source>
</reference>
<keyword evidence="1" id="KW-0812">Transmembrane</keyword>
<proteinExistence type="predicted"/>
<dbReference type="EMBL" id="QVQT01000002">
    <property type="protein sequence ID" value="RFU17557.1"/>
    <property type="molecule type" value="Genomic_DNA"/>
</dbReference>
<evidence type="ECO:0000313" key="2">
    <source>
        <dbReference type="EMBL" id="RFU17557.1"/>
    </source>
</evidence>
<organism evidence="2 3">
    <name type="scientific">Paracidobacterium acidisoli</name>
    <dbReference type="NCBI Taxonomy" id="2303751"/>
    <lineage>
        <taxon>Bacteria</taxon>
        <taxon>Pseudomonadati</taxon>
        <taxon>Acidobacteriota</taxon>
        <taxon>Terriglobia</taxon>
        <taxon>Terriglobales</taxon>
        <taxon>Acidobacteriaceae</taxon>
        <taxon>Paracidobacterium</taxon>
    </lineage>
</organism>
<accession>A0A372IRJ5</accession>
<keyword evidence="1" id="KW-0472">Membrane</keyword>
<feature type="transmembrane region" description="Helical" evidence="1">
    <location>
        <begin position="114"/>
        <end position="137"/>
    </location>
</feature>
<feature type="transmembrane region" description="Helical" evidence="1">
    <location>
        <begin position="54"/>
        <end position="76"/>
    </location>
</feature>
<gene>
    <name evidence="2" type="ORF">D0Y96_05315</name>
</gene>